<evidence type="ECO:0000256" key="1">
    <source>
        <dbReference type="ARBA" id="ARBA00022443"/>
    </source>
</evidence>
<feature type="domain" description="SH3" evidence="4">
    <location>
        <begin position="1"/>
        <end position="60"/>
    </location>
</feature>
<feature type="domain" description="SH3" evidence="4">
    <location>
        <begin position="193"/>
        <end position="253"/>
    </location>
</feature>
<comment type="caution">
    <text evidence="5">The sequence shown here is derived from an EMBL/GenBank/DDBJ whole genome shotgun (WGS) entry which is preliminary data.</text>
</comment>
<dbReference type="PANTHER" id="PTHR14167">
    <property type="entry name" value="SH3 DOMAIN-CONTAINING"/>
    <property type="match status" value="1"/>
</dbReference>
<name>A0AAV7JCB3_9METZ</name>
<dbReference type="PRINTS" id="PR00452">
    <property type="entry name" value="SH3DOMAIN"/>
</dbReference>
<dbReference type="SMART" id="SM00326">
    <property type="entry name" value="SH3"/>
    <property type="match status" value="3"/>
</dbReference>
<dbReference type="Proteomes" id="UP001165289">
    <property type="component" value="Unassembled WGS sequence"/>
</dbReference>
<proteinExistence type="predicted"/>
<feature type="compositionally biased region" description="Basic and acidic residues" evidence="3">
    <location>
        <begin position="350"/>
        <end position="361"/>
    </location>
</feature>
<keyword evidence="6" id="KW-1185">Reference proteome</keyword>
<dbReference type="PROSITE" id="PS50002">
    <property type="entry name" value="SH3"/>
    <property type="match status" value="3"/>
</dbReference>
<dbReference type="Pfam" id="PF14604">
    <property type="entry name" value="SH3_9"/>
    <property type="match status" value="2"/>
</dbReference>
<feature type="domain" description="SH3" evidence="4">
    <location>
        <begin position="93"/>
        <end position="152"/>
    </location>
</feature>
<reference evidence="5 6" key="1">
    <citation type="journal article" date="2023" name="BMC Biol.">
        <title>The compact genome of the sponge Oopsacas minuta (Hexactinellida) is lacking key metazoan core genes.</title>
        <authorList>
            <person name="Santini S."/>
            <person name="Schenkelaars Q."/>
            <person name="Jourda C."/>
            <person name="Duchesne M."/>
            <person name="Belahbib H."/>
            <person name="Rocher C."/>
            <person name="Selva M."/>
            <person name="Riesgo A."/>
            <person name="Vervoort M."/>
            <person name="Leys S.P."/>
            <person name="Kodjabachian L."/>
            <person name="Le Bivic A."/>
            <person name="Borchiellini C."/>
            <person name="Claverie J.M."/>
            <person name="Renard E."/>
        </authorList>
    </citation>
    <scope>NUCLEOTIDE SEQUENCE [LARGE SCALE GENOMIC DNA]</scope>
    <source>
        <strain evidence="5">SPO-2</strain>
    </source>
</reference>
<evidence type="ECO:0000313" key="5">
    <source>
        <dbReference type="EMBL" id="KAI6646345.1"/>
    </source>
</evidence>
<feature type="region of interest" description="Disordered" evidence="3">
    <location>
        <begin position="58"/>
        <end position="91"/>
    </location>
</feature>
<feature type="compositionally biased region" description="Basic and acidic residues" evidence="3">
    <location>
        <begin position="390"/>
        <end position="404"/>
    </location>
</feature>
<feature type="region of interest" description="Disordered" evidence="3">
    <location>
        <begin position="261"/>
        <end position="412"/>
    </location>
</feature>
<evidence type="ECO:0000256" key="2">
    <source>
        <dbReference type="PROSITE-ProRule" id="PRU00192"/>
    </source>
</evidence>
<dbReference type="PRINTS" id="PR00499">
    <property type="entry name" value="P67PHOX"/>
</dbReference>
<dbReference type="Gene3D" id="2.30.30.40">
    <property type="entry name" value="SH3 Domains"/>
    <property type="match status" value="3"/>
</dbReference>
<organism evidence="5 6">
    <name type="scientific">Oopsacas minuta</name>
    <dbReference type="NCBI Taxonomy" id="111878"/>
    <lineage>
        <taxon>Eukaryota</taxon>
        <taxon>Metazoa</taxon>
        <taxon>Porifera</taxon>
        <taxon>Hexactinellida</taxon>
        <taxon>Hexasterophora</taxon>
        <taxon>Lyssacinosida</taxon>
        <taxon>Leucopsacidae</taxon>
        <taxon>Oopsacas</taxon>
    </lineage>
</organism>
<keyword evidence="1 2" id="KW-0728">SH3 domain</keyword>
<protein>
    <submittedName>
        <fullName evidence="5">CD2-associated protein-like isoform X1</fullName>
    </submittedName>
</protein>
<sequence>MECKVLFDYKAGEEDELDLKMGDVVTEVISGGDLEDGWWSGMLNGQRGVFPNNFVAAMTPTHSNPSPPSNNVGHSAPKYAPTQSDPALRTGINKTQRAKVTFSYKPVNPDELKLEVGDIVEIFNQVEDGWLSGSHKGSRGVFPSNFVEFIEETPADAPTQTARDVKNKVPVGGIALPIIPIQGGKPSEKKLSNQIERAKVAFSYEPQEEDELKLEIGDIVDILNKEHAEGWWEGRLNGKTGVFPNNFVELIPEAALKSVPQKPLLKPSQAPRTEPEIEPSIPRKPSLKGAPAPTPKRSGPTNELQRKLDRRNKLNVGPDPMVPPTDNGQIPAPVQAPRAIQGKPPLDDEVALRHPTKDRVRPPSGAKRPPSRDLLLSRAIDSQEDPVTQEEQKAPVRRASHDQARPSVPKAPENVEILARSIDPSEFDQLRAEMSDLKKEFYKLKQEYREDFDRLVEEGIDDKKMIAELKIEVDSLKKRRAEFWIPEKKI</sequence>
<dbReference type="GO" id="GO:0016477">
    <property type="term" value="P:cell migration"/>
    <property type="evidence" value="ECO:0007669"/>
    <property type="project" value="TreeGrafter"/>
</dbReference>
<accession>A0AAV7JCB3</accession>
<evidence type="ECO:0000259" key="4">
    <source>
        <dbReference type="PROSITE" id="PS50002"/>
    </source>
</evidence>
<dbReference type="EMBL" id="JAKMXF010000356">
    <property type="protein sequence ID" value="KAI6646345.1"/>
    <property type="molecule type" value="Genomic_DNA"/>
</dbReference>
<dbReference type="FunFam" id="2.30.30.40:FF:000072">
    <property type="entry name" value="Unconventional Myosin IB"/>
    <property type="match status" value="1"/>
</dbReference>
<gene>
    <name evidence="5" type="ORF">LOD99_9297</name>
</gene>
<dbReference type="SUPFAM" id="SSF50044">
    <property type="entry name" value="SH3-domain"/>
    <property type="match status" value="3"/>
</dbReference>
<dbReference type="InterPro" id="IPR036028">
    <property type="entry name" value="SH3-like_dom_sf"/>
</dbReference>
<dbReference type="PANTHER" id="PTHR14167:SF92">
    <property type="entry name" value="CIN85 AND CD2AP RELATED, ISOFORM J"/>
    <property type="match status" value="1"/>
</dbReference>
<dbReference type="AlphaFoldDB" id="A0AAV7JCB3"/>
<evidence type="ECO:0000313" key="6">
    <source>
        <dbReference type="Proteomes" id="UP001165289"/>
    </source>
</evidence>
<dbReference type="InterPro" id="IPR001452">
    <property type="entry name" value="SH3_domain"/>
</dbReference>
<dbReference type="GO" id="GO:0007015">
    <property type="term" value="P:actin filament organization"/>
    <property type="evidence" value="ECO:0007669"/>
    <property type="project" value="TreeGrafter"/>
</dbReference>
<evidence type="ECO:0000256" key="3">
    <source>
        <dbReference type="SAM" id="MobiDB-lite"/>
    </source>
</evidence>
<dbReference type="Pfam" id="PF07653">
    <property type="entry name" value="SH3_2"/>
    <property type="match status" value="1"/>
</dbReference>
<dbReference type="InterPro" id="IPR050384">
    <property type="entry name" value="Endophilin_SH3RF"/>
</dbReference>